<reference evidence="3 4" key="1">
    <citation type="submission" date="2012-10" db="EMBL/GenBank/DDBJ databases">
        <authorList>
            <person name="Zafar N."/>
            <person name="Inman J."/>
            <person name="Hall N."/>
            <person name="Lorenzi H."/>
            <person name="Caler E."/>
        </authorList>
    </citation>
    <scope>NUCLEOTIDE SEQUENCE [LARGE SCALE GENOMIC DNA]</scope>
    <source>
        <strain evidence="3 4">IP1</strain>
    </source>
</reference>
<dbReference type="KEGG" id="eiv:EIN_222030"/>
<dbReference type="Gene3D" id="1.25.40.90">
    <property type="match status" value="1"/>
</dbReference>
<feature type="compositionally biased region" description="Basic and acidic residues" evidence="1">
    <location>
        <begin position="278"/>
        <end position="289"/>
    </location>
</feature>
<dbReference type="InterPro" id="IPR006569">
    <property type="entry name" value="CID_dom"/>
</dbReference>
<dbReference type="InterPro" id="IPR008942">
    <property type="entry name" value="ENTH_VHS"/>
</dbReference>
<feature type="domain" description="CID" evidence="2">
    <location>
        <begin position="8"/>
        <end position="145"/>
    </location>
</feature>
<protein>
    <recommendedName>
        <fullName evidence="2">CID domain-containing protein</fullName>
    </recommendedName>
</protein>
<evidence type="ECO:0000313" key="3">
    <source>
        <dbReference type="EMBL" id="ELP88070.1"/>
    </source>
</evidence>
<evidence type="ECO:0000256" key="1">
    <source>
        <dbReference type="SAM" id="MobiDB-lite"/>
    </source>
</evidence>
<keyword evidence="4" id="KW-1185">Reference proteome</keyword>
<accession>A0A0A1U5G0</accession>
<dbReference type="OMA" id="RICNTPS"/>
<dbReference type="RefSeq" id="XP_004254841.1">
    <property type="nucleotide sequence ID" value="XM_004254793.1"/>
</dbReference>
<dbReference type="EMBL" id="KB206756">
    <property type="protein sequence ID" value="ELP88070.1"/>
    <property type="molecule type" value="Genomic_DNA"/>
</dbReference>
<organism evidence="3 4">
    <name type="scientific">Entamoeba invadens IP1</name>
    <dbReference type="NCBI Taxonomy" id="370355"/>
    <lineage>
        <taxon>Eukaryota</taxon>
        <taxon>Amoebozoa</taxon>
        <taxon>Evosea</taxon>
        <taxon>Archamoebae</taxon>
        <taxon>Mastigamoebida</taxon>
        <taxon>Entamoebidae</taxon>
        <taxon>Entamoeba</taxon>
    </lineage>
</organism>
<dbReference type="Pfam" id="PF04818">
    <property type="entry name" value="CID"/>
    <property type="match status" value="1"/>
</dbReference>
<dbReference type="AlphaFoldDB" id="A0A0A1U5G0"/>
<name>A0A0A1U5G0_ENTIV</name>
<dbReference type="Proteomes" id="UP000014680">
    <property type="component" value="Unassembled WGS sequence"/>
</dbReference>
<feature type="region of interest" description="Disordered" evidence="1">
    <location>
        <begin position="245"/>
        <end position="289"/>
    </location>
</feature>
<dbReference type="PROSITE" id="PS51391">
    <property type="entry name" value="CID"/>
    <property type="match status" value="1"/>
</dbReference>
<dbReference type="SUPFAM" id="SSF48464">
    <property type="entry name" value="ENTH/VHS domain"/>
    <property type="match status" value="1"/>
</dbReference>
<sequence>MSTLNNSDQKQFDMKLVNILLDISHGPEVVGCKPLEGLIDLVYRYPNCINILIIRIEQFIDSAPPCFLLSALYVIDSLIRYLADDTATTVEKAIAIKLPDIVRRICNTPSQTRIKVCTLLDHWNRHNTFGMDIVNICLDTLKNGEFVESDNFLHRVLRVSMKPERHFAFIATPTRSDAERLKTQLQKRIADIRSHSVPKVVWGTEYWMKNFKFEDDEGICTIDKDRIPPGIMLNADGTYIAERTEQRPPLRQSLRNPNELSIRDESFDRRGRRVGRSSSREVGERSNSR</sequence>
<dbReference type="VEuPathDB" id="AmoebaDB:EIN_222030"/>
<dbReference type="GeneID" id="14887371"/>
<evidence type="ECO:0000313" key="4">
    <source>
        <dbReference type="Proteomes" id="UP000014680"/>
    </source>
</evidence>
<evidence type="ECO:0000259" key="2">
    <source>
        <dbReference type="PROSITE" id="PS51391"/>
    </source>
</evidence>
<gene>
    <name evidence="3" type="ORF">EIN_222030</name>
</gene>
<proteinExistence type="predicted"/>
<dbReference type="OrthoDB" id="28314at2759"/>